<organism evidence="1 2">
    <name type="scientific">Sorangium cellulosum (strain So ce56)</name>
    <name type="common">Polyangium cellulosum (strain So ce56)</name>
    <dbReference type="NCBI Taxonomy" id="448385"/>
    <lineage>
        <taxon>Bacteria</taxon>
        <taxon>Pseudomonadati</taxon>
        <taxon>Myxococcota</taxon>
        <taxon>Polyangia</taxon>
        <taxon>Polyangiales</taxon>
        <taxon>Polyangiaceae</taxon>
        <taxon>Sorangium</taxon>
    </lineage>
</organism>
<dbReference type="AlphaFoldDB" id="A9FCV8"/>
<evidence type="ECO:0000313" key="2">
    <source>
        <dbReference type="Proteomes" id="UP000002139"/>
    </source>
</evidence>
<dbReference type="HOGENOM" id="CLU_3358541_0_0_7"/>
<protein>
    <submittedName>
        <fullName evidence="1">Uncharacterized protein</fullName>
    </submittedName>
</protein>
<name>A9FCV8_SORC5</name>
<reference evidence="1 2" key="1">
    <citation type="journal article" date="2007" name="Nat. Biotechnol.">
        <title>Complete genome sequence of the myxobacterium Sorangium cellulosum.</title>
        <authorList>
            <person name="Schneiker S."/>
            <person name="Perlova O."/>
            <person name="Kaiser O."/>
            <person name="Gerth K."/>
            <person name="Alici A."/>
            <person name="Altmeyer M.O."/>
            <person name="Bartels D."/>
            <person name="Bekel T."/>
            <person name="Beyer S."/>
            <person name="Bode E."/>
            <person name="Bode H.B."/>
            <person name="Bolten C.J."/>
            <person name="Choudhuri J.V."/>
            <person name="Doss S."/>
            <person name="Elnakady Y.A."/>
            <person name="Frank B."/>
            <person name="Gaigalat L."/>
            <person name="Goesmann A."/>
            <person name="Groeger C."/>
            <person name="Gross F."/>
            <person name="Jelsbak L."/>
            <person name="Jelsbak L."/>
            <person name="Kalinowski J."/>
            <person name="Kegler C."/>
            <person name="Knauber T."/>
            <person name="Konietzny S."/>
            <person name="Kopp M."/>
            <person name="Krause L."/>
            <person name="Krug D."/>
            <person name="Linke B."/>
            <person name="Mahmud T."/>
            <person name="Martinez-Arias R."/>
            <person name="McHardy A.C."/>
            <person name="Merai M."/>
            <person name="Meyer F."/>
            <person name="Mormann S."/>
            <person name="Munoz-Dorado J."/>
            <person name="Perez J."/>
            <person name="Pradella S."/>
            <person name="Rachid S."/>
            <person name="Raddatz G."/>
            <person name="Rosenau F."/>
            <person name="Rueckert C."/>
            <person name="Sasse F."/>
            <person name="Scharfe M."/>
            <person name="Schuster S.C."/>
            <person name="Suen G."/>
            <person name="Treuner-Lange A."/>
            <person name="Velicer G.J."/>
            <person name="Vorholter F.-J."/>
            <person name="Weissman K.J."/>
            <person name="Welch R.D."/>
            <person name="Wenzel S.C."/>
            <person name="Whitworth D.E."/>
            <person name="Wilhelm S."/>
            <person name="Wittmann C."/>
            <person name="Bloecker H."/>
            <person name="Puehler A."/>
            <person name="Mueller R."/>
        </authorList>
    </citation>
    <scope>NUCLEOTIDE SEQUENCE [LARGE SCALE GENOMIC DNA]</scope>
    <source>
        <strain evidence="2">So ce56</strain>
    </source>
</reference>
<keyword evidence="2" id="KW-1185">Reference proteome</keyword>
<dbReference type="KEGG" id="scl:sce1543"/>
<gene>
    <name evidence="1" type="ordered locus">sce1543</name>
</gene>
<sequence length="36" mass="3741">MKAGVSSIACEFTRQPAALPALHLRSAGFGGRAGRR</sequence>
<accession>A9FCV8</accession>
<dbReference type="Proteomes" id="UP000002139">
    <property type="component" value="Chromosome"/>
</dbReference>
<evidence type="ECO:0000313" key="1">
    <source>
        <dbReference type="EMBL" id="CAN91702.1"/>
    </source>
</evidence>
<dbReference type="STRING" id="448385.sce1543"/>
<dbReference type="EMBL" id="AM746676">
    <property type="protein sequence ID" value="CAN91702.1"/>
    <property type="molecule type" value="Genomic_DNA"/>
</dbReference>
<proteinExistence type="predicted"/>